<proteinExistence type="predicted"/>
<organism evidence="1 2">
    <name type="scientific">Goodea atripinnis</name>
    <dbReference type="NCBI Taxonomy" id="208336"/>
    <lineage>
        <taxon>Eukaryota</taxon>
        <taxon>Metazoa</taxon>
        <taxon>Chordata</taxon>
        <taxon>Craniata</taxon>
        <taxon>Vertebrata</taxon>
        <taxon>Euteleostomi</taxon>
        <taxon>Actinopterygii</taxon>
        <taxon>Neopterygii</taxon>
        <taxon>Teleostei</taxon>
        <taxon>Neoteleostei</taxon>
        <taxon>Acanthomorphata</taxon>
        <taxon>Ovalentaria</taxon>
        <taxon>Atherinomorphae</taxon>
        <taxon>Cyprinodontiformes</taxon>
        <taxon>Goodeidae</taxon>
        <taxon>Goodea</taxon>
    </lineage>
</organism>
<accession>A0ABV0NUI9</accession>
<dbReference type="InterPro" id="IPR036116">
    <property type="entry name" value="FN3_sf"/>
</dbReference>
<evidence type="ECO:0000313" key="2">
    <source>
        <dbReference type="Proteomes" id="UP001476798"/>
    </source>
</evidence>
<dbReference type="SUPFAM" id="SSF49265">
    <property type="entry name" value="Fibronectin type III"/>
    <property type="match status" value="1"/>
</dbReference>
<dbReference type="PANTHER" id="PTHR47135:SF1">
    <property type="entry name" value="FIBRONECTIN TYPE III DOMAIN-CONTAINING PROTEIN 7"/>
    <property type="match status" value="1"/>
</dbReference>
<dbReference type="PANTHER" id="PTHR47135">
    <property type="entry name" value="FIBRONECTIN TYPE III DOMAIN-CONTAINING PROTEIN 7"/>
    <property type="match status" value="1"/>
</dbReference>
<dbReference type="EMBL" id="JAHRIO010050225">
    <property type="protein sequence ID" value="MEQ2174208.1"/>
    <property type="molecule type" value="Genomic_DNA"/>
</dbReference>
<comment type="caution">
    <text evidence="1">The sequence shown here is derived from an EMBL/GenBank/DDBJ whole genome shotgun (WGS) entry which is preliminary data.</text>
</comment>
<name>A0ABV0NUI9_9TELE</name>
<gene>
    <name evidence="1" type="ORF">GOODEAATRI_005477</name>
</gene>
<sequence length="184" mass="20895">NSVLICIHYIPHWQPTNNTHYYVATAVDDTGKATKCMTLDRICYFTEVSCGRFYTYNKLKVSWSISVPTENYTTIISRAMGPPLYCNSTDTQCTVGGLWCERSYTVTVFSITGTCLSLPSKEVVVKTCEDHINKDVKDVMEFCWVHPDTCVLLLFSFSAVSSNQRHSCAHVRFRSRSCIVDSQR</sequence>
<feature type="non-terminal residue" evidence="1">
    <location>
        <position position="1"/>
    </location>
</feature>
<dbReference type="Proteomes" id="UP001476798">
    <property type="component" value="Unassembled WGS sequence"/>
</dbReference>
<keyword evidence="2" id="KW-1185">Reference proteome</keyword>
<reference evidence="1 2" key="1">
    <citation type="submission" date="2021-06" db="EMBL/GenBank/DDBJ databases">
        <authorList>
            <person name="Palmer J.M."/>
        </authorList>
    </citation>
    <scope>NUCLEOTIDE SEQUENCE [LARGE SCALE GENOMIC DNA]</scope>
    <source>
        <strain evidence="1 2">GA_2019</strain>
        <tissue evidence="1">Muscle</tissue>
    </source>
</reference>
<evidence type="ECO:0000313" key="1">
    <source>
        <dbReference type="EMBL" id="MEQ2174208.1"/>
    </source>
</evidence>
<protein>
    <submittedName>
        <fullName evidence="1">Uncharacterized protein</fullName>
    </submittedName>
</protein>